<sequence length="371" mass="43347">MHNYKFLLLSGNDLVGIKFQKYFKRYFPNQLQIFDCDEQFLSIMRNDIFEKTEYIIINSLESKKENVKKIVGYFSRFSKIIIIQKSIRNTYRTFKNITLIKISNFIGFNDRVNEIQSFASAEVLIDYFIESIVEGVKHGHILVKYDSFNSKIISQRQKFCSLRLLYQGDPNENIFLQNVGNFRIKLGEILADYLNIGELNDIDYIVPVPSSGIFYAVGLSKALKIPMLPALKKIQISERAFEIQDVDTRKRYLYNNMEINSELIKNKNIILVDEAIFTGATLKVVCDILKDCDVSKIHLAIPSPKCFLQCDYLVQPKRILLLKKINERYLSNYFNVNSVNFLPLEQYAKILNKIDNNICYECFLKEKRCLL</sequence>
<evidence type="ECO:0000259" key="3">
    <source>
        <dbReference type="Pfam" id="PF00156"/>
    </source>
</evidence>
<dbReference type="GO" id="GO:0016757">
    <property type="term" value="F:glycosyltransferase activity"/>
    <property type="evidence" value="ECO:0007669"/>
    <property type="project" value="UniProtKB-KW"/>
</dbReference>
<feature type="domain" description="Phosphoribosyltransferase" evidence="3">
    <location>
        <begin position="189"/>
        <end position="301"/>
    </location>
</feature>
<dbReference type="EMBL" id="AACBVJ010000012">
    <property type="protein sequence ID" value="EAJ9197820.1"/>
    <property type="molecule type" value="Genomic_DNA"/>
</dbReference>
<organism evidence="4 5">
    <name type="scientific">Campylobacter coli</name>
    <dbReference type="NCBI Taxonomy" id="195"/>
    <lineage>
        <taxon>Bacteria</taxon>
        <taxon>Pseudomonadati</taxon>
        <taxon>Campylobacterota</taxon>
        <taxon>Epsilonproteobacteria</taxon>
        <taxon>Campylobacterales</taxon>
        <taxon>Campylobacteraceae</taxon>
        <taxon>Campylobacter</taxon>
    </lineage>
</organism>
<dbReference type="Gene3D" id="3.40.50.2020">
    <property type="match status" value="1"/>
</dbReference>
<comment type="caution">
    <text evidence="4">The sequence shown here is derived from an EMBL/GenBank/DDBJ whole genome shotgun (WGS) entry which is preliminary data.</text>
</comment>
<dbReference type="InterPro" id="IPR029057">
    <property type="entry name" value="PRTase-like"/>
</dbReference>
<dbReference type="PANTHER" id="PTHR11907">
    <property type="entry name" value="AMIDOPHOSPHORIBOSYLTRANSFERASE"/>
    <property type="match status" value="1"/>
</dbReference>
<keyword evidence="1 4" id="KW-0808">Transferase</keyword>
<keyword evidence="4" id="KW-0328">Glycosyltransferase</keyword>
<dbReference type="CDD" id="cd06223">
    <property type="entry name" value="PRTases_typeI"/>
    <property type="match status" value="1"/>
</dbReference>
<dbReference type="InterPro" id="IPR000836">
    <property type="entry name" value="PRTase_dom"/>
</dbReference>
<evidence type="ECO:0000256" key="2">
    <source>
        <dbReference type="ARBA" id="ARBA00022962"/>
    </source>
</evidence>
<evidence type="ECO:0000256" key="1">
    <source>
        <dbReference type="ARBA" id="ARBA00022679"/>
    </source>
</evidence>
<keyword evidence="2" id="KW-0315">Glutamine amidotransferase</keyword>
<reference evidence="4 5" key="1">
    <citation type="submission" date="2018-05" db="EMBL/GenBank/DDBJ databases">
        <authorList>
            <consortium name="PulseNet: The National Subtyping Network for Foodborne Disease Surveillance"/>
            <person name="Tarr C.L."/>
            <person name="Trees E."/>
            <person name="Katz L.S."/>
            <person name="Carleton-Romer H.A."/>
            <person name="Stroika S."/>
            <person name="Kucerova Z."/>
            <person name="Roache K.F."/>
            <person name="Sabol A.L."/>
            <person name="Besser J."/>
            <person name="Gerner-Smidt P."/>
        </authorList>
    </citation>
    <scope>NUCLEOTIDE SEQUENCE [LARGE SCALE GENOMIC DNA]</scope>
    <source>
        <strain evidence="4 5">PNUSAC001435</strain>
    </source>
</reference>
<dbReference type="InterPro" id="IPR029055">
    <property type="entry name" value="Ntn_hydrolases_N"/>
</dbReference>
<name>A0A690LT26_CAMCO</name>
<gene>
    <name evidence="4" type="ORF">BZ274_06495</name>
</gene>
<dbReference type="Gene3D" id="3.60.20.10">
    <property type="entry name" value="Glutamine Phosphoribosylpyrophosphate, subunit 1, domain 1"/>
    <property type="match status" value="1"/>
</dbReference>
<dbReference type="Proteomes" id="UP000382436">
    <property type="component" value="Unassembled WGS sequence"/>
</dbReference>
<proteinExistence type="predicted"/>
<dbReference type="RefSeq" id="WP_215445592.1">
    <property type="nucleotide sequence ID" value="NZ_JAGJGD010000009.1"/>
</dbReference>
<evidence type="ECO:0000313" key="4">
    <source>
        <dbReference type="EMBL" id="EAJ9197820.1"/>
    </source>
</evidence>
<dbReference type="AlphaFoldDB" id="A0A690LT26"/>
<evidence type="ECO:0000313" key="5">
    <source>
        <dbReference type="Proteomes" id="UP000382436"/>
    </source>
</evidence>
<protein>
    <submittedName>
        <fullName evidence="4">Glutamine amidophosphoribosyltransferase</fullName>
    </submittedName>
</protein>
<accession>A0A690LT26</accession>
<dbReference type="SUPFAM" id="SSF53271">
    <property type="entry name" value="PRTase-like"/>
    <property type="match status" value="1"/>
</dbReference>
<dbReference type="Pfam" id="PF00156">
    <property type="entry name" value="Pribosyltran"/>
    <property type="match status" value="1"/>
</dbReference>